<dbReference type="HOGENOM" id="CLU_2977783_0_0_9"/>
<evidence type="ECO:0000313" key="2">
    <source>
        <dbReference type="EMBL" id="CDF58844.1"/>
    </source>
</evidence>
<accession>R7RRZ2</accession>
<comment type="caution">
    <text evidence="2">The sequence shown here is derived from an EMBL/GenBank/DDBJ whole genome shotgun (WGS) entry which is preliminary data.</text>
</comment>
<dbReference type="OrthoDB" id="9919391at2"/>
<reference evidence="2" key="1">
    <citation type="submission" date="2013-03" db="EMBL/GenBank/DDBJ databases">
        <title>Draft genome sequence of the hydrogen-ethanol-producing anaerobic alkalithermophilic Caloramator celere.</title>
        <authorList>
            <person name="Ciranna A."/>
            <person name="Larjo A."/>
            <person name="Kivisto A."/>
            <person name="Santala V."/>
            <person name="Roos C."/>
            <person name="Karp M."/>
        </authorList>
    </citation>
    <scope>NUCLEOTIDE SEQUENCE [LARGE SCALE GENOMIC DNA]</scope>
    <source>
        <strain evidence="2">DSM 8682</strain>
    </source>
</reference>
<protein>
    <submittedName>
        <fullName evidence="2">Uncharacterized protein</fullName>
    </submittedName>
</protein>
<gene>
    <name evidence="2" type="ORF">TCEL_01063</name>
</gene>
<dbReference type="AlphaFoldDB" id="R7RRZ2"/>
<keyword evidence="3" id="KW-1185">Reference proteome</keyword>
<dbReference type="RefSeq" id="WP_018663642.1">
    <property type="nucleotide sequence ID" value="NZ_HF952018.1"/>
</dbReference>
<proteinExistence type="predicted"/>
<feature type="transmembrane region" description="Helical" evidence="1">
    <location>
        <begin position="22"/>
        <end position="52"/>
    </location>
</feature>
<evidence type="ECO:0000313" key="3">
    <source>
        <dbReference type="Proteomes" id="UP000014923"/>
    </source>
</evidence>
<dbReference type="Proteomes" id="UP000014923">
    <property type="component" value="Unassembled WGS sequence"/>
</dbReference>
<evidence type="ECO:0000256" key="1">
    <source>
        <dbReference type="SAM" id="Phobius"/>
    </source>
</evidence>
<dbReference type="eggNOG" id="ENOG502ZGR8">
    <property type="taxonomic scope" value="Bacteria"/>
</dbReference>
<name>R7RRZ2_9CLOT</name>
<keyword evidence="1" id="KW-0812">Transmembrane</keyword>
<sequence length="58" mass="6614">MKNNKLNKNLGDEPVKLEFKDVIAMIIAAFEVLFPIALVFAGIMGLAFFILLKFWIKE</sequence>
<dbReference type="EMBL" id="CAVN010000101">
    <property type="protein sequence ID" value="CDF58844.1"/>
    <property type="molecule type" value="Genomic_DNA"/>
</dbReference>
<organism evidence="2 3">
    <name type="scientific">Thermobrachium celere DSM 8682</name>
    <dbReference type="NCBI Taxonomy" id="941824"/>
    <lineage>
        <taxon>Bacteria</taxon>
        <taxon>Bacillati</taxon>
        <taxon>Bacillota</taxon>
        <taxon>Clostridia</taxon>
        <taxon>Eubacteriales</taxon>
        <taxon>Clostridiaceae</taxon>
        <taxon>Thermobrachium</taxon>
    </lineage>
</organism>
<keyword evidence="1" id="KW-1133">Transmembrane helix</keyword>
<keyword evidence="1" id="KW-0472">Membrane</keyword>